<feature type="domain" description="ABC-2 type transporter transmembrane" evidence="6">
    <location>
        <begin position="54"/>
        <end position="229"/>
    </location>
</feature>
<keyword evidence="8" id="KW-1185">Reference proteome</keyword>
<dbReference type="Pfam" id="PF12698">
    <property type="entry name" value="ABC2_membrane_3"/>
    <property type="match status" value="1"/>
</dbReference>
<evidence type="ECO:0000313" key="8">
    <source>
        <dbReference type="Proteomes" id="UP001500683"/>
    </source>
</evidence>
<name>A0ABP7WQV8_9ACTN</name>
<comment type="subcellular location">
    <subcellularLocation>
        <location evidence="1">Membrane</location>
        <topology evidence="1">Multi-pass membrane protein</topology>
    </subcellularLocation>
</comment>
<keyword evidence="3 5" id="KW-1133">Transmembrane helix</keyword>
<dbReference type="RefSeq" id="WP_344955484.1">
    <property type="nucleotide sequence ID" value="NZ_BAAAZG010000051.1"/>
</dbReference>
<dbReference type="PANTHER" id="PTHR43027">
    <property type="entry name" value="DOXORUBICIN RESISTANCE ABC TRANSPORTER PERMEASE PROTEIN DRRC-RELATED"/>
    <property type="match status" value="1"/>
</dbReference>
<evidence type="ECO:0000256" key="5">
    <source>
        <dbReference type="SAM" id="Phobius"/>
    </source>
</evidence>
<dbReference type="EMBL" id="BAAAZG010000051">
    <property type="protein sequence ID" value="GAA4094409.1"/>
    <property type="molecule type" value="Genomic_DNA"/>
</dbReference>
<evidence type="ECO:0000313" key="7">
    <source>
        <dbReference type="EMBL" id="GAA4094409.1"/>
    </source>
</evidence>
<feature type="transmembrane region" description="Helical" evidence="5">
    <location>
        <begin position="58"/>
        <end position="78"/>
    </location>
</feature>
<dbReference type="PANTHER" id="PTHR43027:SF2">
    <property type="entry name" value="TRANSPORT PERMEASE PROTEIN"/>
    <property type="match status" value="1"/>
</dbReference>
<feature type="transmembrane region" description="Helical" evidence="5">
    <location>
        <begin position="135"/>
        <end position="155"/>
    </location>
</feature>
<organism evidence="7 8">
    <name type="scientific">Actinomadura miaoliensis</name>
    <dbReference type="NCBI Taxonomy" id="430685"/>
    <lineage>
        <taxon>Bacteria</taxon>
        <taxon>Bacillati</taxon>
        <taxon>Actinomycetota</taxon>
        <taxon>Actinomycetes</taxon>
        <taxon>Streptosporangiales</taxon>
        <taxon>Thermomonosporaceae</taxon>
        <taxon>Actinomadura</taxon>
    </lineage>
</organism>
<accession>A0ABP7WQV8</accession>
<evidence type="ECO:0000256" key="3">
    <source>
        <dbReference type="ARBA" id="ARBA00022989"/>
    </source>
</evidence>
<evidence type="ECO:0000256" key="4">
    <source>
        <dbReference type="ARBA" id="ARBA00023136"/>
    </source>
</evidence>
<dbReference type="InterPro" id="IPR013525">
    <property type="entry name" value="ABC2_TM"/>
</dbReference>
<keyword evidence="4 5" id="KW-0472">Membrane</keyword>
<comment type="caution">
    <text evidence="7">The sequence shown here is derived from an EMBL/GenBank/DDBJ whole genome shotgun (WGS) entry which is preliminary data.</text>
</comment>
<proteinExistence type="predicted"/>
<keyword evidence="2 5" id="KW-0812">Transmembrane</keyword>
<feature type="transmembrane region" description="Helical" evidence="5">
    <location>
        <begin position="232"/>
        <end position="254"/>
    </location>
</feature>
<feature type="transmembrane region" description="Helical" evidence="5">
    <location>
        <begin position="21"/>
        <end position="38"/>
    </location>
</feature>
<reference evidence="8" key="1">
    <citation type="journal article" date="2019" name="Int. J. Syst. Evol. Microbiol.">
        <title>The Global Catalogue of Microorganisms (GCM) 10K type strain sequencing project: providing services to taxonomists for standard genome sequencing and annotation.</title>
        <authorList>
            <consortium name="The Broad Institute Genomics Platform"/>
            <consortium name="The Broad Institute Genome Sequencing Center for Infectious Disease"/>
            <person name="Wu L."/>
            <person name="Ma J."/>
        </authorList>
    </citation>
    <scope>NUCLEOTIDE SEQUENCE [LARGE SCALE GENOMIC DNA]</scope>
    <source>
        <strain evidence="8">JCM 16702</strain>
    </source>
</reference>
<sequence>MNATYLLRMTRLELLLLWRNRTSMFTVVGLPVIFAALLPSLRGREVEGVDVALFTGTGYLACFLIFSVFTHLVTVYTARREDLVLKRLRGGAASDAEILGGTVLTGALMFAVQAVLLLAFLATVLDGRSVPADPLLLAAALAAGTAVFALLAGVVSAFTPTAEMAQITVLPIMFGCMLGSGVMFSLAGVPEGVREAARWLPLTPVVEIARTAYFGQDFTVGGDHASLALAERWLACLRPFAVLVLWGGVAHRVARRRFRWEPRHA</sequence>
<dbReference type="Proteomes" id="UP001500683">
    <property type="component" value="Unassembled WGS sequence"/>
</dbReference>
<dbReference type="InterPro" id="IPR052902">
    <property type="entry name" value="ABC-2_transporter"/>
</dbReference>
<feature type="transmembrane region" description="Helical" evidence="5">
    <location>
        <begin position="167"/>
        <end position="189"/>
    </location>
</feature>
<evidence type="ECO:0000256" key="2">
    <source>
        <dbReference type="ARBA" id="ARBA00022692"/>
    </source>
</evidence>
<evidence type="ECO:0000256" key="1">
    <source>
        <dbReference type="ARBA" id="ARBA00004141"/>
    </source>
</evidence>
<gene>
    <name evidence="7" type="ORF">GCM10022214_66240</name>
</gene>
<feature type="transmembrane region" description="Helical" evidence="5">
    <location>
        <begin position="98"/>
        <end position="123"/>
    </location>
</feature>
<evidence type="ECO:0000259" key="6">
    <source>
        <dbReference type="Pfam" id="PF12698"/>
    </source>
</evidence>
<protein>
    <submittedName>
        <fullName evidence="7">ABC transporter permease</fullName>
    </submittedName>
</protein>